<evidence type="ECO:0000259" key="4">
    <source>
        <dbReference type="Pfam" id="PF01555"/>
    </source>
</evidence>
<comment type="similarity">
    <text evidence="1">Belongs to the N(4)/N(6)-methyltransferase family.</text>
</comment>
<organism evidence="5 6">
    <name type="scientific">Kineosporia babensis</name>
    <dbReference type="NCBI Taxonomy" id="499548"/>
    <lineage>
        <taxon>Bacteria</taxon>
        <taxon>Bacillati</taxon>
        <taxon>Actinomycetota</taxon>
        <taxon>Actinomycetes</taxon>
        <taxon>Kineosporiales</taxon>
        <taxon>Kineosporiaceae</taxon>
        <taxon>Kineosporia</taxon>
    </lineage>
</organism>
<dbReference type="GO" id="GO:0003677">
    <property type="term" value="F:DNA binding"/>
    <property type="evidence" value="ECO:0007669"/>
    <property type="project" value="InterPro"/>
</dbReference>
<dbReference type="SUPFAM" id="SSF53335">
    <property type="entry name" value="S-adenosyl-L-methionine-dependent methyltransferases"/>
    <property type="match status" value="1"/>
</dbReference>
<dbReference type="AlphaFoldDB" id="A0A9X1N8R0"/>
<dbReference type="InterPro" id="IPR001091">
    <property type="entry name" value="RM_Methyltransferase"/>
</dbReference>
<dbReference type="GO" id="GO:0032259">
    <property type="term" value="P:methylation"/>
    <property type="evidence" value="ECO:0007669"/>
    <property type="project" value="UniProtKB-KW"/>
</dbReference>
<proteinExistence type="inferred from homology"/>
<comment type="caution">
    <text evidence="5">The sequence shown here is derived from an EMBL/GenBank/DDBJ whole genome shotgun (WGS) entry which is preliminary data.</text>
</comment>
<protein>
    <recommendedName>
        <fullName evidence="4">DNA methylase N-4/N-6 domain-containing protein</fullName>
    </recommendedName>
</protein>
<dbReference type="GO" id="GO:0005737">
    <property type="term" value="C:cytoplasm"/>
    <property type="evidence" value="ECO:0007669"/>
    <property type="project" value="TreeGrafter"/>
</dbReference>
<reference evidence="5" key="1">
    <citation type="submission" date="2021-11" db="EMBL/GenBank/DDBJ databases">
        <title>Streptomyces corallinus and Kineosporia corallina sp. nov., two new coral-derived marine actinobacteria.</title>
        <authorList>
            <person name="Buangrab K."/>
            <person name="Sutthacheep M."/>
            <person name="Yeemin T."/>
            <person name="Harunari E."/>
            <person name="Igarashi Y."/>
            <person name="Sripreechasak P."/>
            <person name="Kanchanasin P."/>
            <person name="Tanasupawat S."/>
            <person name="Phongsopitanun W."/>
        </authorList>
    </citation>
    <scope>NUCLEOTIDE SEQUENCE</scope>
    <source>
        <strain evidence="5">JCM 31032</strain>
    </source>
</reference>
<dbReference type="EMBL" id="JAJOMB010000001">
    <property type="protein sequence ID" value="MCD5309344.1"/>
    <property type="molecule type" value="Genomic_DNA"/>
</dbReference>
<dbReference type="PANTHER" id="PTHR13370">
    <property type="entry name" value="RNA METHYLASE-RELATED"/>
    <property type="match status" value="1"/>
</dbReference>
<accession>A0A9X1N8R0</accession>
<evidence type="ECO:0000313" key="6">
    <source>
        <dbReference type="Proteomes" id="UP001138997"/>
    </source>
</evidence>
<evidence type="ECO:0000256" key="3">
    <source>
        <dbReference type="ARBA" id="ARBA00022679"/>
    </source>
</evidence>
<feature type="domain" description="DNA methylase N-4/N-6" evidence="4">
    <location>
        <begin position="451"/>
        <end position="590"/>
    </location>
</feature>
<evidence type="ECO:0000313" key="5">
    <source>
        <dbReference type="EMBL" id="MCD5309344.1"/>
    </source>
</evidence>
<evidence type="ECO:0000256" key="2">
    <source>
        <dbReference type="ARBA" id="ARBA00022603"/>
    </source>
</evidence>
<dbReference type="PRINTS" id="PR00508">
    <property type="entry name" value="S21N4MTFRASE"/>
</dbReference>
<dbReference type="InterPro" id="IPR002052">
    <property type="entry name" value="DNA_methylase_N6_adenine_CS"/>
</dbReference>
<dbReference type="InterPro" id="IPR029063">
    <property type="entry name" value="SAM-dependent_MTases_sf"/>
</dbReference>
<gene>
    <name evidence="5" type="ORF">LR394_00420</name>
</gene>
<keyword evidence="3" id="KW-0808">Transferase</keyword>
<sequence>MAEAESWRKELYRPATYVHKWWARRLGTVFREVMLAAADEHDNVEAKNALSNKIVFDPFAGSGTTLVEALKLGARVVGRDINPVATLTQRQAIAQWDWEKIERLHQQVQTQVAEAIDSYYRAKDGRPVLFYFWVSVATCPECESDVELFSNYVFARHAYLRIRATGQATCPRCHAVCPVDLTADKTARCEGCERDFDLAGPVKNRHMTCPQGHTAAVLDALNGATPTRRMFAKLVLNEDRTRTYLPIDEWDLARYDAAAKDLANSMDGLVLPEGDLDDGVNTTQALRWGYSTWKSFYNERQLLCLGYLAQSLKVLPVSHEREALVASFSKTLENNNLFCSYKGEGTGPVRSVFHNHVLRPERVSVEGNPWGAAGGSGGFAEALSRLRRAHEYKLAPSDLTLDQGKVSRTRGRSQPLEREIVEDWASFKASETAAYVTTGDAADTDLPNRSIDLIITDPPYVDNVHYAELADFFHVWMRSMAPFSGYTDRDSTRNDSEVQNASSDQFKEMISDVFKECHRVLKPRGQLVFSFHQSTATGWSALMQALREARFEVTATRPVVAEVTTSLSKIGALEPNRIDVIVIARKRKQYSQRAAQHKKLANHAMLAIRQLRDGGIKVGAGDARSAVRAAVLAQGTRLRTSNWEHLEHAANQAAAQAAQSLQQ</sequence>
<feature type="domain" description="DNA methylase N-4/N-6" evidence="4">
    <location>
        <begin position="51"/>
        <end position="83"/>
    </location>
</feature>
<dbReference type="GO" id="GO:0008170">
    <property type="term" value="F:N-methyltransferase activity"/>
    <property type="evidence" value="ECO:0007669"/>
    <property type="project" value="InterPro"/>
</dbReference>
<keyword evidence="6" id="KW-1185">Reference proteome</keyword>
<evidence type="ECO:0000256" key="1">
    <source>
        <dbReference type="ARBA" id="ARBA00006594"/>
    </source>
</evidence>
<keyword evidence="2" id="KW-0489">Methyltransferase</keyword>
<dbReference type="InterPro" id="IPR002941">
    <property type="entry name" value="DNA_methylase_N4/N6"/>
</dbReference>
<dbReference type="Gene3D" id="3.40.50.150">
    <property type="entry name" value="Vaccinia Virus protein VP39"/>
    <property type="match status" value="2"/>
</dbReference>
<dbReference type="Pfam" id="PF01555">
    <property type="entry name" value="N6_N4_Mtase"/>
    <property type="match status" value="2"/>
</dbReference>
<dbReference type="PROSITE" id="PS00092">
    <property type="entry name" value="N6_MTASE"/>
    <property type="match status" value="1"/>
</dbReference>
<dbReference type="RefSeq" id="WP_231438272.1">
    <property type="nucleotide sequence ID" value="NZ_JAJOMB010000001.1"/>
</dbReference>
<dbReference type="Proteomes" id="UP001138997">
    <property type="component" value="Unassembled WGS sequence"/>
</dbReference>
<dbReference type="PANTHER" id="PTHR13370:SF3">
    <property type="entry name" value="TRNA (GUANINE(10)-N2)-METHYLTRANSFERASE HOMOLOG"/>
    <property type="match status" value="1"/>
</dbReference>
<name>A0A9X1N8R0_9ACTN</name>